<name>A0A9P3CQ47_9PEZI</name>
<dbReference type="Pfam" id="PF01522">
    <property type="entry name" value="Polysacc_deac_1"/>
    <property type="match status" value="1"/>
</dbReference>
<evidence type="ECO:0000313" key="8">
    <source>
        <dbReference type="EMBL" id="GIZ47292.1"/>
    </source>
</evidence>
<dbReference type="AlphaFoldDB" id="A0A9P3CQ47"/>
<feature type="domain" description="NodB homology" evidence="7">
    <location>
        <begin position="26"/>
        <end position="219"/>
    </location>
</feature>
<reference evidence="8 9" key="1">
    <citation type="submission" date="2021-01" db="EMBL/GenBank/DDBJ databases">
        <title>Cercospora kikuchii MAFF 305040 whole genome shotgun sequence.</title>
        <authorList>
            <person name="Kashiwa T."/>
            <person name="Suzuki T."/>
        </authorList>
    </citation>
    <scope>NUCLEOTIDE SEQUENCE [LARGE SCALE GENOMIC DNA]</scope>
    <source>
        <strain evidence="8 9">MAFF 305040</strain>
    </source>
</reference>
<keyword evidence="2" id="KW-0479">Metal-binding</keyword>
<gene>
    <name evidence="8" type="ORF">CKM354_001038700</name>
</gene>
<accession>A0A9P3CQ47</accession>
<dbReference type="SUPFAM" id="SSF88713">
    <property type="entry name" value="Glycoside hydrolase/deacetylase"/>
    <property type="match status" value="1"/>
</dbReference>
<dbReference type="InterPro" id="IPR011330">
    <property type="entry name" value="Glyco_hydro/deAcase_b/a-brl"/>
</dbReference>
<evidence type="ECO:0000256" key="5">
    <source>
        <dbReference type="ARBA" id="ARBA00023277"/>
    </source>
</evidence>
<evidence type="ECO:0000259" key="7">
    <source>
        <dbReference type="PROSITE" id="PS51677"/>
    </source>
</evidence>
<proteinExistence type="predicted"/>
<dbReference type="GO" id="GO:0005975">
    <property type="term" value="P:carbohydrate metabolic process"/>
    <property type="evidence" value="ECO:0007669"/>
    <property type="project" value="InterPro"/>
</dbReference>
<comment type="caution">
    <text evidence="8">The sequence shown here is derived from an EMBL/GenBank/DDBJ whole genome shotgun (WGS) entry which is preliminary data.</text>
</comment>
<evidence type="ECO:0000256" key="4">
    <source>
        <dbReference type="ARBA" id="ARBA00022801"/>
    </source>
</evidence>
<comment type="cofactor">
    <cofactor evidence="1">
        <name>Co(2+)</name>
        <dbReference type="ChEBI" id="CHEBI:48828"/>
    </cofactor>
</comment>
<dbReference type="PANTHER" id="PTHR46471">
    <property type="entry name" value="CHITIN DEACETYLASE"/>
    <property type="match status" value="1"/>
</dbReference>
<evidence type="ECO:0000256" key="1">
    <source>
        <dbReference type="ARBA" id="ARBA00001941"/>
    </source>
</evidence>
<organism evidence="8 9">
    <name type="scientific">Cercospora kikuchii</name>
    <dbReference type="NCBI Taxonomy" id="84275"/>
    <lineage>
        <taxon>Eukaryota</taxon>
        <taxon>Fungi</taxon>
        <taxon>Dikarya</taxon>
        <taxon>Ascomycota</taxon>
        <taxon>Pezizomycotina</taxon>
        <taxon>Dothideomycetes</taxon>
        <taxon>Dothideomycetidae</taxon>
        <taxon>Mycosphaerellales</taxon>
        <taxon>Mycosphaerellaceae</taxon>
        <taxon>Cercospora</taxon>
    </lineage>
</organism>
<keyword evidence="4" id="KW-0378">Hydrolase</keyword>
<protein>
    <recommendedName>
        <fullName evidence="7">NodB homology domain-containing protein</fullName>
    </recommendedName>
</protein>
<evidence type="ECO:0000313" key="9">
    <source>
        <dbReference type="Proteomes" id="UP000825890"/>
    </source>
</evidence>
<dbReference type="GeneID" id="68295962"/>
<dbReference type="RefSeq" id="XP_044661779.1">
    <property type="nucleotide sequence ID" value="XM_044805844.1"/>
</dbReference>
<dbReference type="GO" id="GO:0016810">
    <property type="term" value="F:hydrolase activity, acting on carbon-nitrogen (but not peptide) bonds"/>
    <property type="evidence" value="ECO:0007669"/>
    <property type="project" value="InterPro"/>
</dbReference>
<dbReference type="Gene3D" id="3.20.20.370">
    <property type="entry name" value="Glycoside hydrolase/deacetylase"/>
    <property type="match status" value="1"/>
</dbReference>
<keyword evidence="5" id="KW-0119">Carbohydrate metabolism</keyword>
<evidence type="ECO:0000256" key="2">
    <source>
        <dbReference type="ARBA" id="ARBA00022723"/>
    </source>
</evidence>
<keyword evidence="9" id="KW-1185">Reference proteome</keyword>
<keyword evidence="3" id="KW-0732">Signal</keyword>
<dbReference type="Proteomes" id="UP000825890">
    <property type="component" value="Unassembled WGS sequence"/>
</dbReference>
<evidence type="ECO:0000256" key="3">
    <source>
        <dbReference type="ARBA" id="ARBA00022729"/>
    </source>
</evidence>
<dbReference type="GO" id="GO:0046872">
    <property type="term" value="F:metal ion binding"/>
    <property type="evidence" value="ECO:0007669"/>
    <property type="project" value="UniProtKB-KW"/>
</dbReference>
<dbReference type="PROSITE" id="PS51677">
    <property type="entry name" value="NODB"/>
    <property type="match status" value="1"/>
</dbReference>
<dbReference type="EMBL" id="BOLY01000007">
    <property type="protein sequence ID" value="GIZ47292.1"/>
    <property type="molecule type" value="Genomic_DNA"/>
</dbReference>
<evidence type="ECO:0000256" key="6">
    <source>
        <dbReference type="ARBA" id="ARBA00023285"/>
    </source>
</evidence>
<dbReference type="InterPro" id="IPR002509">
    <property type="entry name" value="NODB_dom"/>
</dbReference>
<dbReference type="OrthoDB" id="407355at2759"/>
<dbReference type="PANTHER" id="PTHR46471:SF2">
    <property type="entry name" value="CHITIN DEACETYLASE-RELATED"/>
    <property type="match status" value="1"/>
</dbReference>
<keyword evidence="6" id="KW-0170">Cobalt</keyword>
<sequence length="239" mass="26717">MQSYPRDIQTSSAQGLVITDCPSGGRRVALSFDDGPSKNVDGILAQLEAYNATATFFVNGPDGQDWTGTWEIASEILQRIHAQGHLLASHTWTHTNLTEASYDETVAEVRQIENWFANLFGFLPNFFRPPYGECPEFCRSTLSELGYTIVNWNLDTQDWRYPDITSASERLEPIRATEEALRVNEAPPILLMHDPIDSTAAVLLPAVLEYFAGLGYEFVSVAECLDTPREGWYRAVGYA</sequence>